<evidence type="ECO:0000313" key="2">
    <source>
        <dbReference type="EMBL" id="MBS2553104.1"/>
    </source>
</evidence>
<comment type="caution">
    <text evidence="2">The sequence shown here is derived from an EMBL/GenBank/DDBJ whole genome shotgun (WGS) entry which is preliminary data.</text>
</comment>
<evidence type="ECO:0000313" key="3">
    <source>
        <dbReference type="Proteomes" id="UP000730482"/>
    </source>
</evidence>
<sequence>MTSHPPTPAGVLADSATGGGVHYSPTFYALLVIVAIAFLIVFFAVVRFILKMIDNRRSRG</sequence>
<dbReference type="Proteomes" id="UP000730482">
    <property type="component" value="Unassembled WGS sequence"/>
</dbReference>
<organism evidence="2 3">
    <name type="scientific">Catenulispora pinistramenti</name>
    <dbReference type="NCBI Taxonomy" id="2705254"/>
    <lineage>
        <taxon>Bacteria</taxon>
        <taxon>Bacillati</taxon>
        <taxon>Actinomycetota</taxon>
        <taxon>Actinomycetes</taxon>
        <taxon>Catenulisporales</taxon>
        <taxon>Catenulisporaceae</taxon>
        <taxon>Catenulispora</taxon>
    </lineage>
</organism>
<keyword evidence="1" id="KW-0472">Membrane</keyword>
<dbReference type="RefSeq" id="WP_212019327.1">
    <property type="nucleotide sequence ID" value="NZ_JAAFYZ010000231.1"/>
</dbReference>
<keyword evidence="3" id="KW-1185">Reference proteome</keyword>
<dbReference type="EMBL" id="JAAFYZ010000231">
    <property type="protein sequence ID" value="MBS2553104.1"/>
    <property type="molecule type" value="Genomic_DNA"/>
</dbReference>
<reference evidence="2 3" key="1">
    <citation type="submission" date="2020-02" db="EMBL/GenBank/DDBJ databases">
        <title>Acidophilic actinobacteria isolated from forest soil.</title>
        <authorList>
            <person name="Golinska P."/>
        </authorList>
    </citation>
    <scope>NUCLEOTIDE SEQUENCE [LARGE SCALE GENOMIC DNA]</scope>
    <source>
        <strain evidence="2 3">NL8</strain>
    </source>
</reference>
<protein>
    <submittedName>
        <fullName evidence="2">Uncharacterized protein</fullName>
    </submittedName>
</protein>
<keyword evidence="1" id="KW-1133">Transmembrane helix</keyword>
<gene>
    <name evidence="2" type="ORF">KGQ19_40250</name>
</gene>
<feature type="transmembrane region" description="Helical" evidence="1">
    <location>
        <begin position="27"/>
        <end position="50"/>
    </location>
</feature>
<evidence type="ECO:0000256" key="1">
    <source>
        <dbReference type="SAM" id="Phobius"/>
    </source>
</evidence>
<accession>A0ABS5L458</accession>
<proteinExistence type="predicted"/>
<keyword evidence="1" id="KW-0812">Transmembrane</keyword>
<name>A0ABS5L458_9ACTN</name>